<dbReference type="GO" id="GO:0005829">
    <property type="term" value="C:cytosol"/>
    <property type="evidence" value="ECO:0007669"/>
    <property type="project" value="TreeGrafter"/>
</dbReference>
<evidence type="ECO:0000313" key="13">
    <source>
        <dbReference type="EMBL" id="CDG03699.1"/>
    </source>
</evidence>
<dbReference type="EC" id="5.6.2.4" evidence="9"/>
<dbReference type="PANTHER" id="PTHR11070">
    <property type="entry name" value="UVRD / RECB / PCRA DNA HELICASE FAMILY MEMBER"/>
    <property type="match status" value="1"/>
</dbReference>
<comment type="caution">
    <text evidence="13">The sequence shown here is derived from an EMBL/GenBank/DDBJ whole genome shotgun (WGS) entry which is preliminary data.</text>
</comment>
<comment type="catalytic activity">
    <reaction evidence="10">
        <text>ATP + H2O = ADP + phosphate + H(+)</text>
        <dbReference type="Rhea" id="RHEA:13065"/>
        <dbReference type="ChEBI" id="CHEBI:15377"/>
        <dbReference type="ChEBI" id="CHEBI:15378"/>
        <dbReference type="ChEBI" id="CHEBI:30616"/>
        <dbReference type="ChEBI" id="CHEBI:43474"/>
        <dbReference type="ChEBI" id="CHEBI:456216"/>
        <dbReference type="EC" id="5.6.2.4"/>
    </reaction>
</comment>
<dbReference type="InterPro" id="IPR014016">
    <property type="entry name" value="UvrD-like_ATP-bd"/>
</dbReference>
<dbReference type="InterPro" id="IPR013986">
    <property type="entry name" value="DExx_box_DNA_helicase_dom_sf"/>
</dbReference>
<keyword evidence="2 11" id="KW-0547">Nucleotide-binding</keyword>
<dbReference type="GO" id="GO:0043138">
    <property type="term" value="F:3'-5' DNA helicase activity"/>
    <property type="evidence" value="ECO:0007669"/>
    <property type="project" value="UniProtKB-EC"/>
</dbReference>
<dbReference type="PANTHER" id="PTHR11070:SF2">
    <property type="entry name" value="ATP-DEPENDENT DNA HELICASE SRS2"/>
    <property type="match status" value="1"/>
</dbReference>
<dbReference type="GO" id="GO:0033202">
    <property type="term" value="C:DNA helicase complex"/>
    <property type="evidence" value="ECO:0007669"/>
    <property type="project" value="TreeGrafter"/>
</dbReference>
<keyword evidence="5 11" id="KW-0067">ATP-binding</keyword>
<evidence type="ECO:0000256" key="1">
    <source>
        <dbReference type="ARBA" id="ARBA00009922"/>
    </source>
</evidence>
<feature type="domain" description="UvrD-like helicase ATP-binding" evidence="12">
    <location>
        <begin position="14"/>
        <end position="283"/>
    </location>
</feature>
<keyword evidence="3 11" id="KW-0378">Hydrolase</keyword>
<keyword evidence="6" id="KW-0238">DNA-binding</keyword>
<dbReference type="GO" id="GO:0003677">
    <property type="term" value="F:DNA binding"/>
    <property type="evidence" value="ECO:0007669"/>
    <property type="project" value="UniProtKB-KW"/>
</dbReference>
<evidence type="ECO:0000256" key="4">
    <source>
        <dbReference type="ARBA" id="ARBA00022806"/>
    </source>
</evidence>
<dbReference type="InterPro" id="IPR000212">
    <property type="entry name" value="DNA_helicase_UvrD/REP"/>
</dbReference>
<dbReference type="GO" id="GO:0000725">
    <property type="term" value="P:recombinational repair"/>
    <property type="evidence" value="ECO:0007669"/>
    <property type="project" value="TreeGrafter"/>
</dbReference>
<evidence type="ECO:0000313" key="14">
    <source>
        <dbReference type="Proteomes" id="UP000015361"/>
    </source>
</evidence>
<evidence type="ECO:0000256" key="11">
    <source>
        <dbReference type="PROSITE-ProRule" id="PRU00560"/>
    </source>
</evidence>
<feature type="binding site" evidence="11">
    <location>
        <begin position="35"/>
        <end position="42"/>
    </location>
    <ligand>
        <name>ATP</name>
        <dbReference type="ChEBI" id="CHEBI:30616"/>
    </ligand>
</feature>
<evidence type="ECO:0000256" key="6">
    <source>
        <dbReference type="ARBA" id="ARBA00023125"/>
    </source>
</evidence>
<comment type="catalytic activity">
    <reaction evidence="8">
        <text>Couples ATP hydrolysis with the unwinding of duplex DNA by translocating in the 3'-5' direction.</text>
        <dbReference type="EC" id="5.6.2.4"/>
    </reaction>
</comment>
<comment type="similarity">
    <text evidence="1">Belongs to the helicase family. UvrD subfamily.</text>
</comment>
<dbReference type="EMBL" id="CBLU010000005">
    <property type="protein sequence ID" value="CDG03699.1"/>
    <property type="molecule type" value="Genomic_DNA"/>
</dbReference>
<evidence type="ECO:0000256" key="2">
    <source>
        <dbReference type="ARBA" id="ARBA00022741"/>
    </source>
</evidence>
<organism evidence="13 14">
    <name type="scientific">Lactococcus lactis subsp. lactis A12</name>
    <dbReference type="NCBI Taxonomy" id="1137134"/>
    <lineage>
        <taxon>Bacteria</taxon>
        <taxon>Bacillati</taxon>
        <taxon>Bacillota</taxon>
        <taxon>Bacilli</taxon>
        <taxon>Lactobacillales</taxon>
        <taxon>Streptococcaceae</taxon>
        <taxon>Lactococcus</taxon>
    </lineage>
</organism>
<gene>
    <name evidence="13" type="primary">SAHV_0410</name>
    <name evidence="13" type="ORF">O9U_11125</name>
</gene>
<evidence type="ECO:0000256" key="9">
    <source>
        <dbReference type="ARBA" id="ARBA00034808"/>
    </source>
</evidence>
<sequence>MSKMEDELKEKLLSDLNESQKSTVEDCGNNLYITACPGSGKTRALTRKIAYLHNLYPNSMKKIVAITYTGRAAEEIQERLEILGIDSDNVWVGTVHQFCLNFILKPFSWQSLRISRGIRIIDEYVTEKYLKECAANLKLKYDYRNKPNLKLTSEAEFLETDENNLKLAKAYHRKLKRNNEIDFELILTLSLSILLRNPESCLMLSRTIRSIYVDEFQDTTEEQYRILSALSNSNHDIKYMFVGDADQAIYTGLGGVVKTKTDLEEIMPIKFFEKTLDGCYRSTQDIIDYYSKYQQQPIRIISKAEWCSEFSIIRYNDEVSKDELPEKISDIIRQELDRGVKEEDICIASPNYFILFPLIKELKMLLPDVNFRSQDIYPIKPDDLNLFYKISFIVFTTVGKRVWLRKKIASEIIDILKNDYGIRFDDNFTALDLLDLLNSFSSSKNNGLEYLKDFVYQLFIELNIDEDNSVELCRSTREFFNKAQERIENNDIGVELENFRNAYDVKRGVNVSTIHKIKGEEYNTVIGIGLLKGYIPNWNNVIHDQDHGKCEAKKTLYVLMSRAKKSLYLFSETGRKTASKNDLVPTEFLS</sequence>
<keyword evidence="7" id="KW-0413">Isomerase</keyword>
<dbReference type="InterPro" id="IPR014017">
    <property type="entry name" value="DNA_helicase_UvrD-like_C"/>
</dbReference>
<dbReference type="GO" id="GO:0016887">
    <property type="term" value="F:ATP hydrolysis activity"/>
    <property type="evidence" value="ECO:0007669"/>
    <property type="project" value="RHEA"/>
</dbReference>
<dbReference type="CDD" id="cd17932">
    <property type="entry name" value="DEXQc_UvrD"/>
    <property type="match status" value="1"/>
</dbReference>
<dbReference type="RefSeq" id="WP_021721933.1">
    <property type="nucleotide sequence ID" value="NZ_CBLU010000005.1"/>
</dbReference>
<dbReference type="Gene3D" id="1.10.10.160">
    <property type="match status" value="1"/>
</dbReference>
<dbReference type="Pfam" id="PF00580">
    <property type="entry name" value="UvrD-helicase"/>
    <property type="match status" value="1"/>
</dbReference>
<reference evidence="13 14" key="1">
    <citation type="journal article" date="2013" name="Appl. Environ. Microbiol.">
        <title>The Carbohydrate Metabolism Signature of Lactococcus lactis Strain A12 Reveals Its Sourdough Ecosystem Origin.</title>
        <authorList>
            <person name="Passerini D."/>
            <person name="Coddeville M."/>
            <person name="Le Bourgeois P."/>
            <person name="Loubiere P."/>
            <person name="Ritzenthaler P."/>
            <person name="Fontagne-Faucher C."/>
            <person name="Daveran-Mingot M.L."/>
            <person name="Cocaign-Bousquet M."/>
        </authorList>
    </citation>
    <scope>NUCLEOTIDE SEQUENCE [LARGE SCALE GENOMIC DNA]</scope>
    <source>
        <strain evidence="13 14">A12</strain>
    </source>
</reference>
<keyword evidence="4 11" id="KW-0347">Helicase</keyword>
<dbReference type="SUPFAM" id="SSF52540">
    <property type="entry name" value="P-loop containing nucleoside triphosphate hydrolases"/>
    <property type="match status" value="1"/>
</dbReference>
<evidence type="ECO:0000256" key="8">
    <source>
        <dbReference type="ARBA" id="ARBA00034617"/>
    </source>
</evidence>
<proteinExistence type="inferred from homology"/>
<protein>
    <recommendedName>
        <fullName evidence="9">DNA 3'-5' helicase</fullName>
        <ecNumber evidence="9">5.6.2.4</ecNumber>
    </recommendedName>
</protein>
<dbReference type="PROSITE" id="PS51198">
    <property type="entry name" value="UVRD_HELICASE_ATP_BIND"/>
    <property type="match status" value="1"/>
</dbReference>
<evidence type="ECO:0000256" key="5">
    <source>
        <dbReference type="ARBA" id="ARBA00022840"/>
    </source>
</evidence>
<accession>S6F4I2</accession>
<evidence type="ECO:0000259" key="12">
    <source>
        <dbReference type="PROSITE" id="PS51198"/>
    </source>
</evidence>
<dbReference type="Gene3D" id="3.40.50.300">
    <property type="entry name" value="P-loop containing nucleotide triphosphate hydrolases"/>
    <property type="match status" value="2"/>
</dbReference>
<name>S6F4I2_LACLL</name>
<evidence type="ECO:0000256" key="7">
    <source>
        <dbReference type="ARBA" id="ARBA00023235"/>
    </source>
</evidence>
<dbReference type="Pfam" id="PF13361">
    <property type="entry name" value="UvrD_C"/>
    <property type="match status" value="1"/>
</dbReference>
<evidence type="ECO:0000256" key="10">
    <source>
        <dbReference type="ARBA" id="ARBA00048988"/>
    </source>
</evidence>
<dbReference type="Proteomes" id="UP000015361">
    <property type="component" value="Unassembled WGS sequence"/>
</dbReference>
<evidence type="ECO:0000256" key="3">
    <source>
        <dbReference type="ARBA" id="ARBA00022801"/>
    </source>
</evidence>
<dbReference type="AlphaFoldDB" id="S6F4I2"/>
<dbReference type="InterPro" id="IPR027417">
    <property type="entry name" value="P-loop_NTPase"/>
</dbReference>
<dbReference type="GO" id="GO:0005524">
    <property type="term" value="F:ATP binding"/>
    <property type="evidence" value="ECO:0007669"/>
    <property type="project" value="UniProtKB-UniRule"/>
</dbReference>